<dbReference type="RefSeq" id="WP_101174172.1">
    <property type="nucleotide sequence ID" value="NZ_PJAF01000030.1"/>
</dbReference>
<dbReference type="AlphaFoldDB" id="A0A2N0X5R8"/>
<dbReference type="Pfam" id="PF03992">
    <property type="entry name" value="ABM"/>
    <property type="match status" value="1"/>
</dbReference>
<dbReference type="InterPro" id="IPR050404">
    <property type="entry name" value="Heme-degrading_MO"/>
</dbReference>
<dbReference type="InterPro" id="IPR011008">
    <property type="entry name" value="Dimeric_a/b-barrel"/>
</dbReference>
<protein>
    <submittedName>
        <fullName evidence="2">Antibiotic biosynthesis monooxygenase</fullName>
    </submittedName>
</protein>
<keyword evidence="2" id="KW-0503">Monooxygenase</keyword>
<keyword evidence="2" id="KW-0560">Oxidoreductase</keyword>
<dbReference type="InterPro" id="IPR007138">
    <property type="entry name" value="ABM_dom"/>
</dbReference>
<evidence type="ECO:0000313" key="2">
    <source>
        <dbReference type="EMBL" id="PKF68040.1"/>
    </source>
</evidence>
<dbReference type="Proteomes" id="UP000233249">
    <property type="component" value="Unassembled WGS sequence"/>
</dbReference>
<dbReference type="EMBL" id="PJAF01000030">
    <property type="protein sequence ID" value="PKF68040.1"/>
    <property type="molecule type" value="Genomic_DNA"/>
</dbReference>
<reference evidence="2 3" key="1">
    <citation type="submission" date="2017-12" db="EMBL/GenBank/DDBJ databases">
        <title>Corynebacterium mastitidis 16-1433 Genome.</title>
        <authorList>
            <person name="Gulvik C.A."/>
        </authorList>
    </citation>
    <scope>NUCLEOTIDE SEQUENCE [LARGE SCALE GENOMIC DNA]</scope>
    <source>
        <strain evidence="2 3">16-1433</strain>
    </source>
</reference>
<proteinExistence type="predicted"/>
<organism evidence="2 3">
    <name type="scientific">Corynebacterium mastitidis</name>
    <dbReference type="NCBI Taxonomy" id="161890"/>
    <lineage>
        <taxon>Bacteria</taxon>
        <taxon>Bacillati</taxon>
        <taxon>Actinomycetota</taxon>
        <taxon>Actinomycetes</taxon>
        <taxon>Mycobacteriales</taxon>
        <taxon>Corynebacteriaceae</taxon>
        <taxon>Corynebacterium</taxon>
    </lineage>
</organism>
<gene>
    <name evidence="2" type="ORF">CXB45_09175</name>
</gene>
<dbReference type="PANTHER" id="PTHR34474:SF2">
    <property type="entry name" value="SIGNAL TRANSDUCTION PROTEIN TRAP"/>
    <property type="match status" value="1"/>
</dbReference>
<name>A0A2N0X5R8_9CORY</name>
<dbReference type="PANTHER" id="PTHR34474">
    <property type="entry name" value="SIGNAL TRANSDUCTION PROTEIN TRAP"/>
    <property type="match status" value="1"/>
</dbReference>
<dbReference type="PROSITE" id="PS51725">
    <property type="entry name" value="ABM"/>
    <property type="match status" value="1"/>
</dbReference>
<comment type="caution">
    <text evidence="2">The sequence shown here is derived from an EMBL/GenBank/DDBJ whole genome shotgun (WGS) entry which is preliminary data.</text>
</comment>
<dbReference type="SUPFAM" id="SSF54909">
    <property type="entry name" value="Dimeric alpha+beta barrel"/>
    <property type="match status" value="1"/>
</dbReference>
<evidence type="ECO:0000313" key="3">
    <source>
        <dbReference type="Proteomes" id="UP000233249"/>
    </source>
</evidence>
<dbReference type="STRING" id="1121365.GCA_000375365_00827"/>
<accession>A0A2N0X5R8</accession>
<dbReference type="GO" id="GO:0004497">
    <property type="term" value="F:monooxygenase activity"/>
    <property type="evidence" value="ECO:0007669"/>
    <property type="project" value="UniProtKB-KW"/>
</dbReference>
<dbReference type="Gene3D" id="3.30.70.100">
    <property type="match status" value="1"/>
</dbReference>
<dbReference type="OrthoDB" id="5518003at2"/>
<evidence type="ECO:0000259" key="1">
    <source>
        <dbReference type="PROSITE" id="PS51725"/>
    </source>
</evidence>
<feature type="domain" description="ABM" evidence="1">
    <location>
        <begin position="3"/>
        <end position="96"/>
    </location>
</feature>
<sequence length="121" mass="13220">MSIVKINALTVPAEAAATLEERFAARKHSVDSAPGFEGFQLLRPTAGEERYFVVTWWKDEASYADWRDHRAAAAHGEGEGQERRRPAATNAELLEFEVVLDSRAEDAGNSEGVSNASNTAD</sequence>